<dbReference type="InterPro" id="IPR014721">
    <property type="entry name" value="Ribsml_uS5_D2-typ_fold_subgr"/>
</dbReference>
<dbReference type="PRINTS" id="PR00379">
    <property type="entry name" value="INTEIN"/>
</dbReference>
<keyword evidence="5" id="KW-0479">Metal-binding</keyword>
<keyword evidence="9" id="KW-0460">Magnesium</keyword>
<dbReference type="Pfam" id="PF14528">
    <property type="entry name" value="LAGLIDADG_3"/>
    <property type="match status" value="1"/>
</dbReference>
<evidence type="ECO:0000256" key="4">
    <source>
        <dbReference type="ARBA" id="ARBA00012895"/>
    </source>
</evidence>
<proteinExistence type="inferred from homology"/>
<dbReference type="Pfam" id="PF02518">
    <property type="entry name" value="HATPase_c"/>
    <property type="match status" value="1"/>
</dbReference>
<dbReference type="PRINTS" id="PR00418">
    <property type="entry name" value="TPI2FAMILY"/>
</dbReference>
<dbReference type="InterPro" id="IPR006141">
    <property type="entry name" value="Intein_N"/>
</dbReference>
<dbReference type="GO" id="GO:0003677">
    <property type="term" value="F:DNA binding"/>
    <property type="evidence" value="ECO:0007669"/>
    <property type="project" value="UniProtKB-KW"/>
</dbReference>
<dbReference type="InterPro" id="IPR027434">
    <property type="entry name" value="Homing_endonucl"/>
</dbReference>
<comment type="cofactor">
    <cofactor evidence="2">
        <name>Mg(2+)</name>
        <dbReference type="ChEBI" id="CHEBI:18420"/>
    </cofactor>
</comment>
<dbReference type="CDD" id="cd16928">
    <property type="entry name" value="HATPase_GyrB-like"/>
    <property type="match status" value="1"/>
</dbReference>
<dbReference type="Gene3D" id="3.40.50.670">
    <property type="match status" value="2"/>
</dbReference>
<dbReference type="InterPro" id="IPR003587">
    <property type="entry name" value="Hint_dom_N"/>
</dbReference>
<dbReference type="CDD" id="cd00822">
    <property type="entry name" value="TopoII_Trans_DNA_gyrase"/>
    <property type="match status" value="1"/>
</dbReference>
<evidence type="ECO:0000256" key="3">
    <source>
        <dbReference type="ARBA" id="ARBA00010708"/>
    </source>
</evidence>
<dbReference type="PROSITE" id="PS50819">
    <property type="entry name" value="INTEIN_ENDONUCLEASE"/>
    <property type="match status" value="1"/>
</dbReference>
<dbReference type="Pfam" id="PF00204">
    <property type="entry name" value="DNA_gyraseB"/>
    <property type="match status" value="1"/>
</dbReference>
<name>A0A9Y1BPX4_9ARCH</name>
<dbReference type="SUPFAM" id="SSF56719">
    <property type="entry name" value="Type II DNA topoisomerase"/>
    <property type="match status" value="2"/>
</dbReference>
<evidence type="ECO:0000256" key="1">
    <source>
        <dbReference type="ARBA" id="ARBA00000185"/>
    </source>
</evidence>
<keyword evidence="11" id="KW-0799">Topoisomerase</keyword>
<evidence type="ECO:0000256" key="7">
    <source>
        <dbReference type="ARBA" id="ARBA00022813"/>
    </source>
</evidence>
<keyword evidence="10" id="KW-0651">Protein splicing</keyword>
<dbReference type="EC" id="5.6.2.2" evidence="4"/>
<dbReference type="SUPFAM" id="SSF51294">
    <property type="entry name" value="Hedgehog/intein (Hint) domain"/>
    <property type="match status" value="1"/>
</dbReference>
<dbReference type="InterPro" id="IPR002288">
    <property type="entry name" value="DNA_gyrase_B_C"/>
</dbReference>
<dbReference type="PANTHER" id="PTHR45866">
    <property type="entry name" value="DNA GYRASE/TOPOISOMERASE SUBUNIT B"/>
    <property type="match status" value="1"/>
</dbReference>
<dbReference type="SUPFAM" id="SSF55874">
    <property type="entry name" value="ATPase domain of HSP90 chaperone/DNA topoisomerase II/histidine kinase"/>
    <property type="match status" value="1"/>
</dbReference>
<evidence type="ECO:0000313" key="15">
    <source>
        <dbReference type="EMBL" id="UJG42862.1"/>
    </source>
</evidence>
<dbReference type="GO" id="GO:0005524">
    <property type="term" value="F:ATP binding"/>
    <property type="evidence" value="ECO:0007669"/>
    <property type="project" value="UniProtKB-KW"/>
</dbReference>
<dbReference type="InterPro" id="IPR006171">
    <property type="entry name" value="TOPRIM_dom"/>
</dbReference>
<dbReference type="Gene3D" id="3.30.230.10">
    <property type="match status" value="1"/>
</dbReference>
<keyword evidence="6" id="KW-0547">Nucleotide-binding</keyword>
<dbReference type="SMART" id="SM00306">
    <property type="entry name" value="HintN"/>
    <property type="match status" value="1"/>
</dbReference>
<feature type="domain" description="DOD-type homing endonuclease" evidence="14">
    <location>
        <begin position="827"/>
        <end position="960"/>
    </location>
</feature>
<dbReference type="SMART" id="SM00305">
    <property type="entry name" value="HintC"/>
    <property type="match status" value="1"/>
</dbReference>
<comment type="catalytic activity">
    <reaction evidence="1">
        <text>ATP-dependent breakage, passage and rejoining of double-stranded DNA.</text>
        <dbReference type="EC" id="5.6.2.2"/>
    </reaction>
</comment>
<dbReference type="Gene3D" id="3.10.28.10">
    <property type="entry name" value="Homing endonucleases"/>
    <property type="match status" value="1"/>
</dbReference>
<gene>
    <name evidence="15" type="ORF">K9W46_10830</name>
</gene>
<accession>A0A9Y1BPX4</accession>
<dbReference type="Pfam" id="PF14890">
    <property type="entry name" value="Intein_splicing"/>
    <property type="match status" value="1"/>
</dbReference>
<evidence type="ECO:0000256" key="8">
    <source>
        <dbReference type="ARBA" id="ARBA00022840"/>
    </source>
</evidence>
<dbReference type="CDD" id="cd00081">
    <property type="entry name" value="Hint"/>
    <property type="match status" value="1"/>
</dbReference>
<dbReference type="PROSITE" id="PS50817">
    <property type="entry name" value="INTEIN_N_TER"/>
    <property type="match status" value="1"/>
</dbReference>
<dbReference type="GO" id="GO:0016539">
    <property type="term" value="P:intein-mediated protein splicing"/>
    <property type="evidence" value="ECO:0007669"/>
    <property type="project" value="InterPro"/>
</dbReference>
<evidence type="ECO:0000256" key="11">
    <source>
        <dbReference type="ARBA" id="ARBA00023029"/>
    </source>
</evidence>
<dbReference type="CDD" id="cd00093">
    <property type="entry name" value="HTH_XRE"/>
    <property type="match status" value="1"/>
</dbReference>
<dbReference type="InterPro" id="IPR013760">
    <property type="entry name" value="Topo_IIA-like_dom_sf"/>
</dbReference>
<dbReference type="SMART" id="SM00387">
    <property type="entry name" value="HATPase_c"/>
    <property type="match status" value="1"/>
</dbReference>
<evidence type="ECO:0000256" key="9">
    <source>
        <dbReference type="ARBA" id="ARBA00022842"/>
    </source>
</evidence>
<evidence type="ECO:0000259" key="14">
    <source>
        <dbReference type="PROSITE" id="PS50819"/>
    </source>
</evidence>
<dbReference type="SUPFAM" id="SSF54211">
    <property type="entry name" value="Ribosomal protein S5 domain 2-like"/>
    <property type="match status" value="1"/>
</dbReference>
<dbReference type="SMART" id="SM00433">
    <property type="entry name" value="TOP2c"/>
    <property type="match status" value="1"/>
</dbReference>
<keyword evidence="7" id="KW-0068">Autocatalytic cleavage</keyword>
<dbReference type="PROSITE" id="PS50818">
    <property type="entry name" value="INTEIN_C_TER"/>
    <property type="match status" value="1"/>
</dbReference>
<comment type="similarity">
    <text evidence="3">Belongs to the type II topoisomerase GyrB family.</text>
</comment>
<dbReference type="AlphaFoldDB" id="A0A9Y1BPX4"/>
<dbReference type="GO" id="GO:0003918">
    <property type="term" value="F:DNA topoisomerase type II (double strand cut, ATP-hydrolyzing) activity"/>
    <property type="evidence" value="ECO:0007669"/>
    <property type="project" value="UniProtKB-EC"/>
</dbReference>
<dbReference type="GO" id="GO:0004519">
    <property type="term" value="F:endonuclease activity"/>
    <property type="evidence" value="ECO:0007669"/>
    <property type="project" value="InterPro"/>
</dbReference>
<dbReference type="GO" id="GO:0006265">
    <property type="term" value="P:DNA topological change"/>
    <property type="evidence" value="ECO:0007669"/>
    <property type="project" value="InterPro"/>
</dbReference>
<dbReference type="InterPro" id="IPR006142">
    <property type="entry name" value="INTEIN"/>
</dbReference>
<dbReference type="NCBIfam" id="TIGR01445">
    <property type="entry name" value="intein_Nterm"/>
    <property type="match status" value="1"/>
</dbReference>
<evidence type="ECO:0000256" key="12">
    <source>
        <dbReference type="ARBA" id="ARBA00023125"/>
    </source>
</evidence>
<organism evidence="15">
    <name type="scientific">Candidatus Heimdallarchaeum endolithica</name>
    <dbReference type="NCBI Taxonomy" id="2876572"/>
    <lineage>
        <taxon>Archaea</taxon>
        <taxon>Promethearchaeati</taxon>
        <taxon>Candidatus Heimdallarchaeota</taxon>
        <taxon>Candidatus Heimdallarchaeia (ex Rinke et al. 2021) (nom. nud.)</taxon>
        <taxon>Candidatus Heimdallarchaeales</taxon>
        <taxon>Candidatus Heimdallarchaeaceae</taxon>
        <taxon>Candidatus Heimdallarchaeum</taxon>
    </lineage>
</organism>
<dbReference type="InterPro" id="IPR001387">
    <property type="entry name" value="Cro/C1-type_HTH"/>
</dbReference>
<keyword evidence="13" id="KW-0413">Isomerase</keyword>
<dbReference type="EMBL" id="CP084167">
    <property type="protein sequence ID" value="UJG42862.1"/>
    <property type="molecule type" value="Genomic_DNA"/>
</dbReference>
<dbReference type="Gene3D" id="2.170.16.10">
    <property type="entry name" value="Hedgehog/Intein (Hint) domain"/>
    <property type="match status" value="2"/>
</dbReference>
<dbReference type="InterPro" id="IPR003586">
    <property type="entry name" value="Hint_dom_C"/>
</dbReference>
<dbReference type="GO" id="GO:0046872">
    <property type="term" value="F:metal ion binding"/>
    <property type="evidence" value="ECO:0007669"/>
    <property type="project" value="UniProtKB-KW"/>
</dbReference>
<evidence type="ECO:0000256" key="2">
    <source>
        <dbReference type="ARBA" id="ARBA00001946"/>
    </source>
</evidence>
<keyword evidence="8" id="KW-0067">ATP-binding</keyword>
<dbReference type="InterPro" id="IPR001241">
    <property type="entry name" value="Topo_IIA"/>
</dbReference>
<evidence type="ECO:0000256" key="10">
    <source>
        <dbReference type="ARBA" id="ARBA00023000"/>
    </source>
</evidence>
<dbReference type="FunFam" id="3.30.230.10:FF:000005">
    <property type="entry name" value="DNA gyrase subunit B"/>
    <property type="match status" value="1"/>
</dbReference>
<dbReference type="InterPro" id="IPR036844">
    <property type="entry name" value="Hint_dom_sf"/>
</dbReference>
<evidence type="ECO:0000256" key="5">
    <source>
        <dbReference type="ARBA" id="ARBA00022723"/>
    </source>
</evidence>
<dbReference type="Pfam" id="PF00986">
    <property type="entry name" value="DNA_gyraseB_C"/>
    <property type="match status" value="1"/>
</dbReference>
<dbReference type="NCBIfam" id="TIGR01443">
    <property type="entry name" value="intein_Cterm"/>
    <property type="match status" value="1"/>
</dbReference>
<dbReference type="InterPro" id="IPR030934">
    <property type="entry name" value="Intein_C"/>
</dbReference>
<keyword evidence="12" id="KW-0238">DNA-binding</keyword>
<dbReference type="Pfam" id="PF01751">
    <property type="entry name" value="Toprim"/>
    <property type="match status" value="1"/>
</dbReference>
<dbReference type="PRINTS" id="PR01159">
    <property type="entry name" value="DNAGYRASEB"/>
</dbReference>
<dbReference type="InterPro" id="IPR000565">
    <property type="entry name" value="Topo_IIA_B"/>
</dbReference>
<dbReference type="PANTHER" id="PTHR45866:SF1">
    <property type="entry name" value="DNA GYRASE SUBUNIT B, MITOCHONDRIAL"/>
    <property type="match status" value="1"/>
</dbReference>
<protein>
    <recommendedName>
        <fullName evidence="4">DNA topoisomerase (ATP-hydrolyzing)</fullName>
        <ecNumber evidence="4">5.6.2.2</ecNumber>
    </recommendedName>
</protein>
<dbReference type="InterPro" id="IPR004042">
    <property type="entry name" value="Intein_endonuc_central"/>
</dbReference>
<dbReference type="Gene3D" id="3.30.565.10">
    <property type="entry name" value="Histidine kinase-like ATPase, C-terminal domain"/>
    <property type="match status" value="1"/>
</dbReference>
<dbReference type="Proteomes" id="UP001200513">
    <property type="component" value="Chromosome"/>
</dbReference>
<evidence type="ECO:0000256" key="13">
    <source>
        <dbReference type="ARBA" id="ARBA00023235"/>
    </source>
</evidence>
<reference evidence="15" key="1">
    <citation type="journal article" date="2022" name="Nat. Microbiol.">
        <title>Unique mobile elements and scalable gene flow at the prokaryote-eukaryote boundary revealed by circularized Asgard archaea genomes.</title>
        <authorList>
            <person name="Wu F."/>
            <person name="Speth D.R."/>
            <person name="Philosof A."/>
            <person name="Cremiere A."/>
            <person name="Narayanan A."/>
            <person name="Barco R.A."/>
            <person name="Connon S.A."/>
            <person name="Amend J.P."/>
            <person name="Antoshechkin I.A."/>
            <person name="Orphan V.J."/>
        </authorList>
    </citation>
    <scope>NUCLEOTIDE SEQUENCE</scope>
    <source>
        <strain evidence="15">PR6</strain>
    </source>
</reference>
<dbReference type="InterPro" id="IPR013506">
    <property type="entry name" value="Topo_IIA_bsu_dom2"/>
</dbReference>
<dbReference type="InterPro" id="IPR036890">
    <property type="entry name" value="HATPase_C_sf"/>
</dbReference>
<dbReference type="InterPro" id="IPR013759">
    <property type="entry name" value="Topo_IIA_B_C"/>
</dbReference>
<dbReference type="InterPro" id="IPR020568">
    <property type="entry name" value="Ribosomal_Su5_D2-typ_SF"/>
</dbReference>
<sequence>MSKENTGQYSEKNASYGVESIRALEGTEGIRLRPAMYIGSTGVDGLHHLCYEVIDNSVDEYMAGYCKNIQIVLHKGNGISIFDDGRGIPVGPHKKYKQDALEVILTRIHSGGKFDKTAYKVSGGLHGVGLAAVNALSRTFLVKVYRNGKEYTQEYSKGKPVTEIIIKEQAAEPITGTYIYFEADDEIFSTVEFSFDTLSRRIKEMAYLNKNLRFVLIDERGEEVKKVEYLFEGGLRQFVLDLCAGKKSIFEPPDDVFHFEQTIDDIIIEIALQYNAGYNEVIMGFVNGIYTSEGGTHISGFKAGLTRVINDYAKDKNLIPKGDSLRGEDVREGIIAIVSIKHPDPQFEGQTKTKLGNSEVDGVVQRVLREQFYEYLQINTKTAKNIIEKANEAQRARLAARKARELVRLKRKQVSLPGRLIQCRETDPEKRELFLVEGLSAGGTAIKARDSQFQEVLFLRGKVINVLKSRQVKALSNKEIESLILAIGTGIGDDFDLERCRYGKIIILSVARDEPVLLQHDDGTVLFTQIGKFIDKQLDSGDLSNNLSQWKVACFDLITNKVKFAPIKNVIRHKHNEPLYEIITIYNRKVKVTGGHSVYVYDNGQIVLKPANQIKKGDYIVAPKKIPQPQHQIKINLVKALYKQKYKSKIFVKGGNIREIAAKRLLTKIAEKTKDGMNSFQVKLLTEPRIMLSESEWKMLRNIRINKGYSQSFIAHKIGVKQAITVSEYERKISLPIKSVFDKYLEIISFDKKLKTLKYKIPKIDELKQEHSSYNDKYRIVSPFKNLGWFTAEEVELINSSSVIVPRAHHEDAFPTSILLTKELAYFLGWYTAEGSIGSRSQVRLHLGKKDDKYIPYLEKCIKKVFNKTPKIYVDRNNVRNLYIHSTFAKSVIVALELNKKAHEKRVPDIIFSAPGEIQLEFLKGYFLGDGTLTKSSLSCSTTSKDLYHGIRYLLGMHGIFTSSYTYVPNVEKQKQNESKIISKKTQYRLSITGKEQLRRIEKIWEDFDQSEKTKEYVSKNFTKNLQLKAISEDLVALKVKDVKKIPFEGNVYDFSVESDENFICGDGGICCHNTDADVDGAHIMTLLLTFFYRYMRPLIEIGKVYVAVPPLFRVYLNRGTSELLAEKKHQYCYTEQERDELVSKLVENGIDPSRIKVQRYKGLGEMNAEQLEFTAMKPYHRYLVQLKIEDAASADLKFEQLMGSDVTFRKKFIMEEVFKHDSESYKKEYGVEIPEEEEEEEIKEAEEELIDVEISGEEEPEELEL</sequence>
<dbReference type="InterPro" id="IPR004860">
    <property type="entry name" value="LAGLIDADG_dom"/>
</dbReference>
<evidence type="ECO:0000256" key="6">
    <source>
        <dbReference type="ARBA" id="ARBA00022741"/>
    </source>
</evidence>
<dbReference type="InterPro" id="IPR003594">
    <property type="entry name" value="HATPase_dom"/>
</dbReference>
<dbReference type="SUPFAM" id="SSF55608">
    <property type="entry name" value="Homing endonucleases"/>
    <property type="match status" value="1"/>
</dbReference>